<dbReference type="EMBL" id="JAVXUP010000017">
    <property type="protein sequence ID" value="KAK3042688.1"/>
    <property type="molecule type" value="Genomic_DNA"/>
</dbReference>
<dbReference type="SUPFAM" id="SSF53098">
    <property type="entry name" value="Ribonuclease H-like"/>
    <property type="match status" value="1"/>
</dbReference>
<accession>A0AA89BIT6</accession>
<protein>
    <recommendedName>
        <fullName evidence="1">Integrase catalytic domain-containing protein</fullName>
    </recommendedName>
</protein>
<evidence type="ECO:0000313" key="3">
    <source>
        <dbReference type="Proteomes" id="UP001188597"/>
    </source>
</evidence>
<dbReference type="PANTHER" id="PTHR48475:SF2">
    <property type="entry name" value="RIBONUCLEASE H"/>
    <property type="match status" value="1"/>
</dbReference>
<dbReference type="InterPro" id="IPR012337">
    <property type="entry name" value="RNaseH-like_sf"/>
</dbReference>
<comment type="caution">
    <text evidence="2">The sequence shown here is derived from an EMBL/GenBank/DDBJ whole genome shotgun (WGS) entry which is preliminary data.</text>
</comment>
<dbReference type="PANTHER" id="PTHR48475">
    <property type="entry name" value="RIBONUCLEASE H"/>
    <property type="match status" value="1"/>
</dbReference>
<dbReference type="Gene3D" id="1.10.340.70">
    <property type="match status" value="1"/>
</dbReference>
<dbReference type="AlphaFoldDB" id="A0AA89BIT6"/>
<dbReference type="InterPro" id="IPR036397">
    <property type="entry name" value="RNaseH_sf"/>
</dbReference>
<feature type="domain" description="Integrase catalytic" evidence="1">
    <location>
        <begin position="194"/>
        <end position="365"/>
    </location>
</feature>
<evidence type="ECO:0000313" key="2">
    <source>
        <dbReference type="EMBL" id="KAK3042688.1"/>
    </source>
</evidence>
<evidence type="ECO:0000259" key="1">
    <source>
        <dbReference type="PROSITE" id="PS50994"/>
    </source>
</evidence>
<dbReference type="GO" id="GO:0003676">
    <property type="term" value="F:nucleic acid binding"/>
    <property type="evidence" value="ECO:0007669"/>
    <property type="project" value="InterPro"/>
</dbReference>
<dbReference type="Proteomes" id="UP001188597">
    <property type="component" value="Unassembled WGS sequence"/>
</dbReference>
<reference evidence="2" key="1">
    <citation type="submission" date="2022-12" db="EMBL/GenBank/DDBJ databases">
        <title>Draft genome assemblies for two species of Escallonia (Escalloniales).</title>
        <authorList>
            <person name="Chanderbali A."/>
            <person name="Dervinis C."/>
            <person name="Anghel I."/>
            <person name="Soltis D."/>
            <person name="Soltis P."/>
            <person name="Zapata F."/>
        </authorList>
    </citation>
    <scope>NUCLEOTIDE SEQUENCE</scope>
    <source>
        <strain evidence="2">UCBG64.0493</strain>
        <tissue evidence="2">Leaf</tissue>
    </source>
</reference>
<organism evidence="2 3">
    <name type="scientific">Escallonia herrerae</name>
    <dbReference type="NCBI Taxonomy" id="1293975"/>
    <lineage>
        <taxon>Eukaryota</taxon>
        <taxon>Viridiplantae</taxon>
        <taxon>Streptophyta</taxon>
        <taxon>Embryophyta</taxon>
        <taxon>Tracheophyta</taxon>
        <taxon>Spermatophyta</taxon>
        <taxon>Magnoliopsida</taxon>
        <taxon>eudicotyledons</taxon>
        <taxon>Gunneridae</taxon>
        <taxon>Pentapetalae</taxon>
        <taxon>asterids</taxon>
        <taxon>campanulids</taxon>
        <taxon>Escalloniales</taxon>
        <taxon>Escalloniaceae</taxon>
        <taxon>Escallonia</taxon>
    </lineage>
</organism>
<dbReference type="InterPro" id="IPR001584">
    <property type="entry name" value="Integrase_cat-core"/>
</dbReference>
<dbReference type="GO" id="GO:0015074">
    <property type="term" value="P:DNA integration"/>
    <property type="evidence" value="ECO:0007669"/>
    <property type="project" value="InterPro"/>
</dbReference>
<name>A0AA89BIT6_9ASTE</name>
<dbReference type="Pfam" id="PF17921">
    <property type="entry name" value="Integrase_H2C2"/>
    <property type="match status" value="1"/>
</dbReference>
<keyword evidence="3" id="KW-1185">Reference proteome</keyword>
<gene>
    <name evidence="2" type="ORF">RJ639_000940</name>
</gene>
<dbReference type="PROSITE" id="PS50994">
    <property type="entry name" value="INTEGRASE"/>
    <property type="match status" value="1"/>
</dbReference>
<dbReference type="InterPro" id="IPR041588">
    <property type="entry name" value="Integrase_H2C2"/>
</dbReference>
<sequence length="534" mass="60444">MAQYLQEVETEAAKFKNFTIRHIPRDQNAQADLLSKLTSTDISEFSRAIYIEFLRERSIQLSKEIDVREYEPCWMDPIIQFFVSGTLPSERSEARNLCAKAARFALVDGVLYKKSFSLPYLKCLSPKEADYALREVHEGICGLHLGGRNLAHKILRQGYYWPGMHKEAISFTRRCDQCQKFAPLTHTPAVPLSILTSPILIVMWGMDILGPFPMATWQRRFVIVAIDYFTKWTEAEPLATITALKCEEFFWKNVVCRFGVPKVLITDNGKQFDNSNFQKFCEGFSIDLCFTSVPHPQSNGQTENMNHSLLQGLKRKLDDVKGAWVDELPKEVGGLGSKGHYREFVAKLGRTLQGASPDQTLFSLGEIAYPASIGAAVSPDGVSNVGNTISSRKRLGYLAVATKLSEQIRILHLKVDQANEFPPPVGHKLTWRHFVVVEKGDSKGVHWNSIARSYLTFIYTYFQDRTIVGRILEGRNPSREGGRQRKFFQKLDYAFFGHLVPLLIRGEPGVFIEFVLSFILDFPKSIPTGKRSAG</sequence>
<proteinExistence type="predicted"/>
<dbReference type="Pfam" id="PF00665">
    <property type="entry name" value="rve"/>
    <property type="match status" value="1"/>
</dbReference>
<dbReference type="Gene3D" id="3.30.420.10">
    <property type="entry name" value="Ribonuclease H-like superfamily/Ribonuclease H"/>
    <property type="match status" value="1"/>
</dbReference>